<proteinExistence type="inferred from homology"/>
<dbReference type="Pfam" id="PF03715">
    <property type="entry name" value="Noc2"/>
    <property type="match status" value="1"/>
</dbReference>
<sequence>MVVQVSNYNGSVMCVIVIPEESMGYEKWKRVKWLDASGIFIPTASLVLVIQEHKSINDSAKQGKKLETVSTVKLPKNILKSQNLQEQCVFSVIEILAVHFAQ</sequence>
<accession>A0ABC8JD32</accession>
<protein>
    <submittedName>
        <fullName evidence="4">Uncharacterized protein</fullName>
    </submittedName>
</protein>
<comment type="caution">
    <text evidence="4">The sequence shown here is derived from an EMBL/GenBank/DDBJ whole genome shotgun (WGS) entry which is preliminary data.</text>
</comment>
<dbReference type="GO" id="GO:0005634">
    <property type="term" value="C:nucleus"/>
    <property type="evidence" value="ECO:0007669"/>
    <property type="project" value="UniProtKB-SubCell"/>
</dbReference>
<evidence type="ECO:0000313" key="5">
    <source>
        <dbReference type="Proteomes" id="UP001642260"/>
    </source>
</evidence>
<dbReference type="AlphaFoldDB" id="A0ABC8JD32"/>
<reference evidence="4 5" key="1">
    <citation type="submission" date="2022-03" db="EMBL/GenBank/DDBJ databases">
        <authorList>
            <person name="Macdonald S."/>
            <person name="Ahmed S."/>
            <person name="Newling K."/>
        </authorList>
    </citation>
    <scope>NUCLEOTIDE SEQUENCE [LARGE SCALE GENOMIC DNA]</scope>
</reference>
<keyword evidence="5" id="KW-1185">Reference proteome</keyword>
<gene>
    <name evidence="4" type="ORF">ERUC_LOCUS9688</name>
</gene>
<dbReference type="Proteomes" id="UP001642260">
    <property type="component" value="Unassembled WGS sequence"/>
</dbReference>
<comment type="similarity">
    <text evidence="2">Belongs to the NOC2 family.</text>
</comment>
<evidence type="ECO:0000313" key="4">
    <source>
        <dbReference type="EMBL" id="CAH8322678.1"/>
    </source>
</evidence>
<comment type="subcellular location">
    <subcellularLocation>
        <location evidence="1">Nucleus</location>
    </subcellularLocation>
</comment>
<dbReference type="InterPro" id="IPR005343">
    <property type="entry name" value="Noc2"/>
</dbReference>
<keyword evidence="3" id="KW-0539">Nucleus</keyword>
<dbReference type="EMBL" id="CAKOAT010097377">
    <property type="protein sequence ID" value="CAH8322678.1"/>
    <property type="molecule type" value="Genomic_DNA"/>
</dbReference>
<name>A0ABC8JD32_ERUVS</name>
<evidence type="ECO:0000256" key="2">
    <source>
        <dbReference type="ARBA" id="ARBA00005907"/>
    </source>
</evidence>
<evidence type="ECO:0000256" key="3">
    <source>
        <dbReference type="ARBA" id="ARBA00023242"/>
    </source>
</evidence>
<organism evidence="4 5">
    <name type="scientific">Eruca vesicaria subsp. sativa</name>
    <name type="common">Garden rocket</name>
    <name type="synonym">Eruca sativa</name>
    <dbReference type="NCBI Taxonomy" id="29727"/>
    <lineage>
        <taxon>Eukaryota</taxon>
        <taxon>Viridiplantae</taxon>
        <taxon>Streptophyta</taxon>
        <taxon>Embryophyta</taxon>
        <taxon>Tracheophyta</taxon>
        <taxon>Spermatophyta</taxon>
        <taxon>Magnoliopsida</taxon>
        <taxon>eudicotyledons</taxon>
        <taxon>Gunneridae</taxon>
        <taxon>Pentapetalae</taxon>
        <taxon>rosids</taxon>
        <taxon>malvids</taxon>
        <taxon>Brassicales</taxon>
        <taxon>Brassicaceae</taxon>
        <taxon>Brassiceae</taxon>
        <taxon>Eruca</taxon>
    </lineage>
</organism>
<evidence type="ECO:0000256" key="1">
    <source>
        <dbReference type="ARBA" id="ARBA00004123"/>
    </source>
</evidence>